<keyword evidence="7" id="KW-1185">Reference proteome</keyword>
<dbReference type="PROSITE" id="PS50045">
    <property type="entry name" value="SIGMA54_INTERACT_4"/>
    <property type="match status" value="1"/>
</dbReference>
<dbReference type="Pfam" id="PF02954">
    <property type="entry name" value="HTH_8"/>
    <property type="match status" value="1"/>
</dbReference>
<dbReference type="Gene3D" id="1.10.8.60">
    <property type="match status" value="1"/>
</dbReference>
<dbReference type="STRING" id="1576369.SAMN05421753_10659"/>
<dbReference type="EMBL" id="FOQD01000006">
    <property type="protein sequence ID" value="SFI15467.1"/>
    <property type="molecule type" value="Genomic_DNA"/>
</dbReference>
<dbReference type="PRINTS" id="PR01590">
    <property type="entry name" value="HTHFIS"/>
</dbReference>
<feature type="domain" description="Sigma-54 factor interaction" evidence="5">
    <location>
        <begin position="66"/>
        <end position="295"/>
    </location>
</feature>
<dbReference type="PANTHER" id="PTHR32071:SF122">
    <property type="entry name" value="SIGMA FACTOR"/>
    <property type="match status" value="1"/>
</dbReference>
<dbReference type="InterPro" id="IPR058031">
    <property type="entry name" value="AAA_lid_NorR"/>
</dbReference>
<keyword evidence="3" id="KW-0805">Transcription regulation</keyword>
<keyword evidence="4" id="KW-0804">Transcription</keyword>
<dbReference type="CDD" id="cd00009">
    <property type="entry name" value="AAA"/>
    <property type="match status" value="1"/>
</dbReference>
<dbReference type="InterPro" id="IPR025662">
    <property type="entry name" value="Sigma_54_int_dom_ATP-bd_1"/>
</dbReference>
<dbReference type="Proteomes" id="UP000199518">
    <property type="component" value="Unassembled WGS sequence"/>
</dbReference>
<dbReference type="PROSITE" id="PS00688">
    <property type="entry name" value="SIGMA54_INTERACT_3"/>
    <property type="match status" value="1"/>
</dbReference>
<reference evidence="7" key="1">
    <citation type="submission" date="2016-10" db="EMBL/GenBank/DDBJ databases">
        <authorList>
            <person name="Varghese N."/>
            <person name="Submissions S."/>
        </authorList>
    </citation>
    <scope>NUCLEOTIDE SEQUENCE [LARGE SCALE GENOMIC DNA]</scope>
    <source>
        <strain evidence="7">DSM 26348</strain>
    </source>
</reference>
<dbReference type="FunFam" id="3.40.50.300:FF:000006">
    <property type="entry name" value="DNA-binding transcriptional regulator NtrC"/>
    <property type="match status" value="1"/>
</dbReference>
<dbReference type="Gene3D" id="1.10.10.60">
    <property type="entry name" value="Homeodomain-like"/>
    <property type="match status" value="1"/>
</dbReference>
<keyword evidence="2" id="KW-0067">ATP-binding</keyword>
<evidence type="ECO:0000256" key="2">
    <source>
        <dbReference type="ARBA" id="ARBA00022840"/>
    </source>
</evidence>
<gene>
    <name evidence="6" type="ORF">SAMN05421753_10659</name>
</gene>
<evidence type="ECO:0000256" key="4">
    <source>
        <dbReference type="ARBA" id="ARBA00023163"/>
    </source>
</evidence>
<proteinExistence type="predicted"/>
<dbReference type="GO" id="GO:0005524">
    <property type="term" value="F:ATP binding"/>
    <property type="evidence" value="ECO:0007669"/>
    <property type="project" value="UniProtKB-KW"/>
</dbReference>
<dbReference type="SMART" id="SM00382">
    <property type="entry name" value="AAA"/>
    <property type="match status" value="1"/>
</dbReference>
<evidence type="ECO:0000259" key="5">
    <source>
        <dbReference type="PROSITE" id="PS50045"/>
    </source>
</evidence>
<dbReference type="Pfam" id="PF00158">
    <property type="entry name" value="Sigma54_activat"/>
    <property type="match status" value="1"/>
</dbReference>
<dbReference type="PROSITE" id="PS00675">
    <property type="entry name" value="SIGMA54_INTERACT_1"/>
    <property type="match status" value="1"/>
</dbReference>
<evidence type="ECO:0000313" key="7">
    <source>
        <dbReference type="Proteomes" id="UP000199518"/>
    </source>
</evidence>
<dbReference type="InterPro" id="IPR009057">
    <property type="entry name" value="Homeodomain-like_sf"/>
</dbReference>
<keyword evidence="6" id="KW-0238">DNA-binding</keyword>
<dbReference type="PANTHER" id="PTHR32071">
    <property type="entry name" value="TRANSCRIPTIONAL REGULATORY PROTEIN"/>
    <property type="match status" value="1"/>
</dbReference>
<name>A0A1I3FWC7_9PLAN</name>
<dbReference type="InterPro" id="IPR002197">
    <property type="entry name" value="HTH_Fis"/>
</dbReference>
<evidence type="ECO:0000256" key="3">
    <source>
        <dbReference type="ARBA" id="ARBA00023015"/>
    </source>
</evidence>
<evidence type="ECO:0000313" key="6">
    <source>
        <dbReference type="EMBL" id="SFI15467.1"/>
    </source>
</evidence>
<dbReference type="InterPro" id="IPR027417">
    <property type="entry name" value="P-loop_NTPase"/>
</dbReference>
<dbReference type="InterPro" id="IPR003593">
    <property type="entry name" value="AAA+_ATPase"/>
</dbReference>
<dbReference type="InterPro" id="IPR025944">
    <property type="entry name" value="Sigma_54_int_dom_CS"/>
</dbReference>
<accession>A0A1I3FWC7</accession>
<organism evidence="6 7">
    <name type="scientific">Planctomicrobium piriforme</name>
    <dbReference type="NCBI Taxonomy" id="1576369"/>
    <lineage>
        <taxon>Bacteria</taxon>
        <taxon>Pseudomonadati</taxon>
        <taxon>Planctomycetota</taxon>
        <taxon>Planctomycetia</taxon>
        <taxon>Planctomycetales</taxon>
        <taxon>Planctomycetaceae</taxon>
        <taxon>Planctomicrobium</taxon>
    </lineage>
</organism>
<dbReference type="GO" id="GO:0006355">
    <property type="term" value="P:regulation of DNA-templated transcription"/>
    <property type="evidence" value="ECO:0007669"/>
    <property type="project" value="InterPro"/>
</dbReference>
<dbReference type="Gene3D" id="3.40.50.300">
    <property type="entry name" value="P-loop containing nucleotide triphosphate hydrolases"/>
    <property type="match status" value="1"/>
</dbReference>
<dbReference type="GO" id="GO:0043565">
    <property type="term" value="F:sequence-specific DNA binding"/>
    <property type="evidence" value="ECO:0007669"/>
    <property type="project" value="InterPro"/>
</dbReference>
<dbReference type="AlphaFoldDB" id="A0A1I3FWC7"/>
<keyword evidence="1" id="KW-0547">Nucleotide-binding</keyword>
<dbReference type="SUPFAM" id="SSF52540">
    <property type="entry name" value="P-loop containing nucleoside triphosphate hydrolases"/>
    <property type="match status" value="1"/>
</dbReference>
<sequence length="400" mass="44577">MPYLKASIFVDPIRIGDSDFLDRSRLPKGRESAYSEGTQCTVLPQTSRPMAFQKSTDPDSPPFEGFIGSSSAMRELFRHIRKIANSSATVLLLGETGSGKELVARAVHELSPRATGPFVRVNCGALSESLLESELFGHVKGAFTNAIENRTGRFEAGHGGTIFLDEINSVSHTLQVKLLRVLQEHQFERVGDTKTISVDCRIIAATNRDLAEMVEDSSFREDLYYRLNVLPIYVPPLRERREDIPELVTFFAGRYAIQNRKPVLSVTTEAMAYFKSYLWPGNVRELQNYIERAIVLADGNELTPSLLPTHVRGEAPVRLGRVERSELQSLCTELVARGLSEVAEDGKCHEGVMGLVEKELILQVLRSCQGTQTKAATKLGINRNTLHKKIEDFKLESEAL</sequence>
<dbReference type="Pfam" id="PF25601">
    <property type="entry name" value="AAA_lid_14"/>
    <property type="match status" value="1"/>
</dbReference>
<dbReference type="SUPFAM" id="SSF46689">
    <property type="entry name" value="Homeodomain-like"/>
    <property type="match status" value="1"/>
</dbReference>
<evidence type="ECO:0000256" key="1">
    <source>
        <dbReference type="ARBA" id="ARBA00022741"/>
    </source>
</evidence>
<protein>
    <submittedName>
        <fullName evidence="6">DNA-binding transcriptional response regulator, NtrC family, contains REC, AAA-type ATPase, and a Fis-type DNA-binding domains</fullName>
    </submittedName>
</protein>
<dbReference type="InterPro" id="IPR002078">
    <property type="entry name" value="Sigma_54_int"/>
</dbReference>